<dbReference type="AlphaFoldDB" id="A0A3B1CCY8"/>
<reference evidence="1" key="1">
    <citation type="submission" date="2018-06" db="EMBL/GenBank/DDBJ databases">
        <authorList>
            <person name="Zhirakovskaya E."/>
        </authorList>
    </citation>
    <scope>NUCLEOTIDE SEQUENCE</scope>
</reference>
<feature type="non-terminal residue" evidence="1">
    <location>
        <position position="60"/>
    </location>
</feature>
<protein>
    <submittedName>
        <fullName evidence="1">Uncharacterized protein</fullName>
    </submittedName>
</protein>
<name>A0A3B1CCY8_9ZZZZ</name>
<organism evidence="1">
    <name type="scientific">hydrothermal vent metagenome</name>
    <dbReference type="NCBI Taxonomy" id="652676"/>
    <lineage>
        <taxon>unclassified sequences</taxon>
        <taxon>metagenomes</taxon>
        <taxon>ecological metagenomes</taxon>
    </lineage>
</organism>
<accession>A0A3B1CCY8</accession>
<evidence type="ECO:0000313" key="1">
    <source>
        <dbReference type="EMBL" id="VAX22543.1"/>
    </source>
</evidence>
<proteinExistence type="predicted"/>
<dbReference type="EMBL" id="UOGD01000230">
    <property type="protein sequence ID" value="VAX22543.1"/>
    <property type="molecule type" value="Genomic_DNA"/>
</dbReference>
<sequence length="60" mass="6775">MRKLIIILCLLSVSTFAQENKFELSGNLYQDILISSNNYDFNSKDSINIVAKKRVPLLAA</sequence>
<gene>
    <name evidence="1" type="ORF">MNBD_IGNAVI01-2339</name>
</gene>